<evidence type="ECO:0008006" key="3">
    <source>
        <dbReference type="Google" id="ProtNLM"/>
    </source>
</evidence>
<dbReference type="NCBIfam" id="NF033857">
    <property type="entry name" value="BPSL0067_fam"/>
    <property type="match status" value="1"/>
</dbReference>
<sequence>MFGNKTIDAWTIFATFVNGRYPDHNSGNSAAFYLGQVAGGIGMMNQWKDDIAKLRTSKRYMRKLCNGGLHSEGAYIRMNNNAATYFIVE</sequence>
<proteinExistence type="predicted"/>
<dbReference type="AlphaFoldDB" id="A0A379QC55"/>
<name>A0A379QC55_SALER</name>
<dbReference type="EMBL" id="UGWI01000001">
    <property type="protein sequence ID" value="SUF39111.1"/>
    <property type="molecule type" value="Genomic_DNA"/>
</dbReference>
<reference evidence="1 2" key="1">
    <citation type="submission" date="2018-06" db="EMBL/GenBank/DDBJ databases">
        <authorList>
            <consortium name="Pathogen Informatics"/>
            <person name="Doyle S."/>
        </authorList>
    </citation>
    <scope>NUCLEOTIDE SEQUENCE [LARGE SCALE GENOMIC DNA]</scope>
    <source>
        <strain evidence="1 2">NCTC9854</strain>
    </source>
</reference>
<organism evidence="1 2">
    <name type="scientific">Salmonella enterica</name>
    <name type="common">Salmonella choleraesuis</name>
    <dbReference type="NCBI Taxonomy" id="28901"/>
    <lineage>
        <taxon>Bacteria</taxon>
        <taxon>Pseudomonadati</taxon>
        <taxon>Pseudomonadota</taxon>
        <taxon>Gammaproteobacteria</taxon>
        <taxon>Enterobacterales</taxon>
        <taxon>Enterobacteriaceae</taxon>
        <taxon>Salmonella</taxon>
    </lineage>
</organism>
<accession>A0A379QC55</accession>
<dbReference type="Proteomes" id="UP000254773">
    <property type="component" value="Unassembled WGS sequence"/>
</dbReference>
<dbReference type="InterPro" id="IPR047746">
    <property type="entry name" value="Dae2/Tae2-like"/>
</dbReference>
<protein>
    <recommendedName>
        <fullName evidence="3">BPSL0067 family protein</fullName>
    </recommendedName>
</protein>
<evidence type="ECO:0000313" key="1">
    <source>
        <dbReference type="EMBL" id="SUF39111.1"/>
    </source>
</evidence>
<gene>
    <name evidence="1" type="ORF">NCTC9854_03460</name>
</gene>
<evidence type="ECO:0000313" key="2">
    <source>
        <dbReference type="Proteomes" id="UP000254773"/>
    </source>
</evidence>